<dbReference type="OrthoDB" id="10604108at2759"/>
<dbReference type="Proteomes" id="UP000800041">
    <property type="component" value="Unassembled WGS sequence"/>
</dbReference>
<name>A0A6G1GUX3_9PEZI</name>
<keyword evidence="3" id="KW-1185">Reference proteome</keyword>
<feature type="domain" description="Heterokaryon incompatibility" evidence="1">
    <location>
        <begin position="213"/>
        <end position="381"/>
    </location>
</feature>
<dbReference type="AlphaFoldDB" id="A0A6G1GUX3"/>
<evidence type="ECO:0000313" key="3">
    <source>
        <dbReference type="Proteomes" id="UP000800041"/>
    </source>
</evidence>
<evidence type="ECO:0000313" key="2">
    <source>
        <dbReference type="EMBL" id="KAF1984612.1"/>
    </source>
</evidence>
<feature type="non-terminal residue" evidence="2">
    <location>
        <position position="1"/>
    </location>
</feature>
<dbReference type="Pfam" id="PF06985">
    <property type="entry name" value="HET"/>
    <property type="match status" value="1"/>
</dbReference>
<sequence length="712" mass="80761">MEIRPSGGVIESRPPRDFEFRRRDINELACQSCEVCTGSRKDYYSPISLERLLLSDCTTCHLIAESILTFCDSSLIHVSPSTGVFLGFKEIIQVDLDGASLKFQWCSDEPDRDPRIWIAPETWTETLEMWPPPSKVLPRISGDTGSEQAVQWAKAKLEYCLHGGNDTQKHCCEPLLKGSAESLRPRRLINVSGVDKSHGMFRICEGVEPSEAYACLSYCWGAPPHFILTTKKYVELTTIGHPVEDLPATLKQAMLFCCRLGVSWIWIDALCMIQDDHEDKLMEIKRMGGIFQNALVTFVVEGAASMIEGIFAISDPSHVGIDSVEIEELNQLHKGPFRSKKLRRQLQHPDHDAFRHSSHFVPQRYDDKTQILHSRAWTFQECLLSSRLIIFSSQELRWTCLAETSCECGVASGDVPPNRFGFSGTLLSLFQERNFEIGPAGTPNFAKLAHGWNTLLQHYCTRQLSFNDDRAHGIDGVAQKFASAFEDRWIAGMWSESLLIWLYWTVAGTRTALKGSAKWPSWSWLSAVPTTGLLIIWDFAITMRTPIQPSAWGPNFRIHAIADDVLHDDMIASFMARREHMPNYYIEAHGSLYRAATCWRRHERVQPTFKFKHTQKMTNSALQLKLLDGGELEFYPDYPYEAEGVESELFLLDMGQLPAAGKLEGFLVLERVGEERERIFKRVGIANLRNREGIFSGEGRDDVVPSNRIFIV</sequence>
<dbReference type="PANTHER" id="PTHR33112:SF9">
    <property type="entry name" value="HETEROKARYON INCOMPATIBILITY DOMAIN-CONTAINING PROTEIN"/>
    <property type="match status" value="1"/>
</dbReference>
<gene>
    <name evidence="2" type="ORF">K402DRAFT_465135</name>
</gene>
<proteinExistence type="predicted"/>
<organism evidence="2 3">
    <name type="scientific">Aulographum hederae CBS 113979</name>
    <dbReference type="NCBI Taxonomy" id="1176131"/>
    <lineage>
        <taxon>Eukaryota</taxon>
        <taxon>Fungi</taxon>
        <taxon>Dikarya</taxon>
        <taxon>Ascomycota</taxon>
        <taxon>Pezizomycotina</taxon>
        <taxon>Dothideomycetes</taxon>
        <taxon>Pleosporomycetidae</taxon>
        <taxon>Aulographales</taxon>
        <taxon>Aulographaceae</taxon>
    </lineage>
</organism>
<dbReference type="EMBL" id="ML977167">
    <property type="protein sequence ID" value="KAF1984612.1"/>
    <property type="molecule type" value="Genomic_DNA"/>
</dbReference>
<dbReference type="PANTHER" id="PTHR33112">
    <property type="entry name" value="DOMAIN PROTEIN, PUTATIVE-RELATED"/>
    <property type="match status" value="1"/>
</dbReference>
<evidence type="ECO:0000259" key="1">
    <source>
        <dbReference type="Pfam" id="PF06985"/>
    </source>
</evidence>
<accession>A0A6G1GUX3</accession>
<dbReference type="InterPro" id="IPR010730">
    <property type="entry name" value="HET"/>
</dbReference>
<protein>
    <recommendedName>
        <fullName evidence="1">Heterokaryon incompatibility domain-containing protein</fullName>
    </recommendedName>
</protein>
<reference evidence="2" key="1">
    <citation type="journal article" date="2020" name="Stud. Mycol.">
        <title>101 Dothideomycetes genomes: a test case for predicting lifestyles and emergence of pathogens.</title>
        <authorList>
            <person name="Haridas S."/>
            <person name="Albert R."/>
            <person name="Binder M."/>
            <person name="Bloem J."/>
            <person name="Labutti K."/>
            <person name="Salamov A."/>
            <person name="Andreopoulos B."/>
            <person name="Baker S."/>
            <person name="Barry K."/>
            <person name="Bills G."/>
            <person name="Bluhm B."/>
            <person name="Cannon C."/>
            <person name="Castanera R."/>
            <person name="Culley D."/>
            <person name="Daum C."/>
            <person name="Ezra D."/>
            <person name="Gonzalez J."/>
            <person name="Henrissat B."/>
            <person name="Kuo A."/>
            <person name="Liang C."/>
            <person name="Lipzen A."/>
            <person name="Lutzoni F."/>
            <person name="Magnuson J."/>
            <person name="Mondo S."/>
            <person name="Nolan M."/>
            <person name="Ohm R."/>
            <person name="Pangilinan J."/>
            <person name="Park H.-J."/>
            <person name="Ramirez L."/>
            <person name="Alfaro M."/>
            <person name="Sun H."/>
            <person name="Tritt A."/>
            <person name="Yoshinaga Y."/>
            <person name="Zwiers L.-H."/>
            <person name="Turgeon B."/>
            <person name="Goodwin S."/>
            <person name="Spatafora J."/>
            <person name="Crous P."/>
            <person name="Grigoriev I."/>
        </authorList>
    </citation>
    <scope>NUCLEOTIDE SEQUENCE</scope>
    <source>
        <strain evidence="2">CBS 113979</strain>
    </source>
</reference>